<dbReference type="InterPro" id="IPR004045">
    <property type="entry name" value="Glutathione_S-Trfase_N"/>
</dbReference>
<evidence type="ECO:0000313" key="5">
    <source>
        <dbReference type="EMBL" id="PWI68345.1"/>
    </source>
</evidence>
<sequence length="438" mass="48680">MMGPDESTRRLPIDRGRLCQQLASLAGQAGRTPCQSGTCQSFTPIDARRLTLIEPTRRAGFTQSSGATSDTSGSVAIRINSCSHIHNTGVASQPSHCMIRLCTTRPTSTPHTHHGCPLARANTARSPYGNPKRTAAEPKRMVLGGSAMPHTAKAAQLSHLPRASSRKCASVSLTRDSMDEPQLTNCGVSHTTVAASQAWDCATDLATRGAKTEGFLGREKTNTDNMSGLKPIKVWIHGQGPNPRKVLITLEELAIPYEAITIENPKEASFLKINPNGRLPAIQDPNNDDLILWESGAIVEYIVESYDKEHKLTLTTSPEKWLLKQYLHFQMSGQGPYFGQAVWFRKFHPEDVASAKKRYDEQTVRVFEVLNTILEGKQYLVGEKFTYADLCFIPWDFVVQGFLTDVWADHEVDKKYPNFVAWHKRITERESVKKVYSA</sequence>
<dbReference type="Pfam" id="PF00043">
    <property type="entry name" value="GST_C"/>
    <property type="match status" value="1"/>
</dbReference>
<dbReference type="PROSITE" id="PS50404">
    <property type="entry name" value="GST_NTER"/>
    <property type="match status" value="1"/>
</dbReference>
<feature type="domain" description="GST C-terminal" evidence="4">
    <location>
        <begin position="316"/>
        <end position="438"/>
    </location>
</feature>
<dbReference type="InterPro" id="IPR004046">
    <property type="entry name" value="GST_C"/>
</dbReference>
<feature type="region of interest" description="Disordered" evidence="2">
    <location>
        <begin position="110"/>
        <end position="132"/>
    </location>
</feature>
<dbReference type="Pfam" id="PF02798">
    <property type="entry name" value="GST_N"/>
    <property type="match status" value="1"/>
</dbReference>
<dbReference type="SFLD" id="SFLDS00019">
    <property type="entry name" value="Glutathione_Transferase_(cytos"/>
    <property type="match status" value="1"/>
</dbReference>
<protein>
    <recommendedName>
        <fullName evidence="7">Glutathione S-transferase</fullName>
    </recommendedName>
</protein>
<evidence type="ECO:0000259" key="4">
    <source>
        <dbReference type="PROSITE" id="PS50405"/>
    </source>
</evidence>
<dbReference type="Proteomes" id="UP000245956">
    <property type="component" value="Unassembled WGS sequence"/>
</dbReference>
<gene>
    <name evidence="5" type="ORF">PCL_02114</name>
</gene>
<dbReference type="PROSITE" id="PS50405">
    <property type="entry name" value="GST_CTER"/>
    <property type="match status" value="1"/>
</dbReference>
<dbReference type="SUPFAM" id="SSF52833">
    <property type="entry name" value="Thioredoxin-like"/>
    <property type="match status" value="1"/>
</dbReference>
<evidence type="ECO:0000259" key="3">
    <source>
        <dbReference type="PROSITE" id="PS50404"/>
    </source>
</evidence>
<proteinExistence type="inferred from homology"/>
<dbReference type="SFLD" id="SFLDG01151">
    <property type="entry name" value="Main.2:_Nu-like"/>
    <property type="match status" value="1"/>
</dbReference>
<dbReference type="InterPro" id="IPR036249">
    <property type="entry name" value="Thioredoxin-like_sf"/>
</dbReference>
<evidence type="ECO:0000256" key="1">
    <source>
        <dbReference type="ARBA" id="ARBA00007409"/>
    </source>
</evidence>
<organism evidence="5 6">
    <name type="scientific">Purpureocillium lilacinum</name>
    <name type="common">Paecilomyces lilacinus</name>
    <dbReference type="NCBI Taxonomy" id="33203"/>
    <lineage>
        <taxon>Eukaryota</taxon>
        <taxon>Fungi</taxon>
        <taxon>Dikarya</taxon>
        <taxon>Ascomycota</taxon>
        <taxon>Pezizomycotina</taxon>
        <taxon>Sordariomycetes</taxon>
        <taxon>Hypocreomycetidae</taxon>
        <taxon>Hypocreales</taxon>
        <taxon>Ophiocordycipitaceae</taxon>
        <taxon>Purpureocillium</taxon>
    </lineage>
</organism>
<dbReference type="CDD" id="cd03048">
    <property type="entry name" value="GST_N_Ure2p_like"/>
    <property type="match status" value="1"/>
</dbReference>
<reference evidence="5 6" key="1">
    <citation type="journal article" date="2016" name="Front. Microbiol.">
        <title>Genome and transcriptome sequences reveal the specific parasitism of the nematophagous Purpureocillium lilacinum 36-1.</title>
        <authorList>
            <person name="Xie J."/>
            <person name="Li S."/>
            <person name="Mo C."/>
            <person name="Xiao X."/>
            <person name="Peng D."/>
            <person name="Wang G."/>
            <person name="Xiao Y."/>
        </authorList>
    </citation>
    <scope>NUCLEOTIDE SEQUENCE [LARGE SCALE GENOMIC DNA]</scope>
    <source>
        <strain evidence="5 6">36-1</strain>
    </source>
</reference>
<comment type="caution">
    <text evidence="5">The sequence shown here is derived from an EMBL/GenBank/DDBJ whole genome shotgun (WGS) entry which is preliminary data.</text>
</comment>
<dbReference type="PANTHER" id="PTHR44051:SF3">
    <property type="entry name" value="TRANSCRIPTIONAL REGULATOR URE2"/>
    <property type="match status" value="1"/>
</dbReference>
<name>A0A2U3E1G2_PURLI</name>
<dbReference type="AlphaFoldDB" id="A0A2U3E1G2"/>
<evidence type="ECO:0008006" key="7">
    <source>
        <dbReference type="Google" id="ProtNLM"/>
    </source>
</evidence>
<feature type="domain" description="GST N-terminal" evidence="3">
    <location>
        <begin position="230"/>
        <end position="310"/>
    </location>
</feature>
<dbReference type="InterPro" id="IPR040079">
    <property type="entry name" value="Glutathione_S-Trfase"/>
</dbReference>
<dbReference type="Gene3D" id="1.20.1050.130">
    <property type="match status" value="1"/>
</dbReference>
<dbReference type="InterPro" id="IPR036282">
    <property type="entry name" value="Glutathione-S-Trfase_C_sf"/>
</dbReference>
<dbReference type="PANTHER" id="PTHR44051">
    <property type="entry name" value="GLUTATHIONE S-TRANSFERASE-RELATED"/>
    <property type="match status" value="1"/>
</dbReference>
<dbReference type="SUPFAM" id="SSF47616">
    <property type="entry name" value="GST C-terminal domain-like"/>
    <property type="match status" value="1"/>
</dbReference>
<evidence type="ECO:0000256" key="2">
    <source>
        <dbReference type="SAM" id="MobiDB-lite"/>
    </source>
</evidence>
<dbReference type="SFLD" id="SFLDG00358">
    <property type="entry name" value="Main_(cytGST)"/>
    <property type="match status" value="1"/>
</dbReference>
<dbReference type="InterPro" id="IPR010987">
    <property type="entry name" value="Glutathione-S-Trfase_C-like"/>
</dbReference>
<dbReference type="EMBL" id="LCWV01000015">
    <property type="protein sequence ID" value="PWI68345.1"/>
    <property type="molecule type" value="Genomic_DNA"/>
</dbReference>
<evidence type="ECO:0000313" key="6">
    <source>
        <dbReference type="Proteomes" id="UP000245956"/>
    </source>
</evidence>
<accession>A0A2U3E1G2</accession>
<comment type="similarity">
    <text evidence="1">Belongs to the GST superfamily.</text>
</comment>